<dbReference type="SUPFAM" id="SSF51261">
    <property type="entry name" value="Duplicated hybrid motif"/>
    <property type="match status" value="1"/>
</dbReference>
<dbReference type="Gene3D" id="2.70.70.10">
    <property type="entry name" value="Glucose Permease (Domain IIA)"/>
    <property type="match status" value="1"/>
</dbReference>
<name>A0A226C0A5_9FIRM</name>
<dbReference type="OrthoDB" id="9801106at2"/>
<comment type="caution">
    <text evidence="4">The sequence shown here is derived from an EMBL/GenBank/DDBJ whole genome shotgun (WGS) entry which is preliminary data.</text>
</comment>
<dbReference type="InterPro" id="IPR011055">
    <property type="entry name" value="Dup_hybrid_motif"/>
</dbReference>
<feature type="compositionally biased region" description="Basic and acidic residues" evidence="1">
    <location>
        <begin position="129"/>
        <end position="143"/>
    </location>
</feature>
<proteinExistence type="predicted"/>
<dbReference type="InterPro" id="IPR016047">
    <property type="entry name" value="M23ase_b-sheet_dom"/>
</dbReference>
<gene>
    <name evidence="4" type="ORF">CDO51_02295</name>
</gene>
<dbReference type="RefSeq" id="WP_089022681.1">
    <property type="nucleotide sequence ID" value="NZ_NIQC01000003.1"/>
</dbReference>
<dbReference type="Proteomes" id="UP000214588">
    <property type="component" value="Unassembled WGS sequence"/>
</dbReference>
<sequence length="279" mass="31291">MQSNRIKRLISKYLSLVGSKLNVVGQNIQAAIFKLGAKLRKIPKKAFIIGSYVLVIIFLSGFILFRFDYSTNTPEAQEYTEESQVIDMQEIFDELEEREEESSLDNEVEKTLDIEEEKKTLDGEADEVSTEKKDEKESEKVASPEEMPESIWPIEGEIITSHEELYQVNNQHRFHDGIDIKAPKGTDIVAAWDGQIDKVKENTTYGLKLSVSGEGYSYSYGNLESVKVNEGQEVNQGDVIATVGTSAVLDAAEGSYLHFSVSIKDDAIDPERVLLDDSH</sequence>
<dbReference type="EMBL" id="NIQC01000003">
    <property type="protein sequence ID" value="OWZ84611.1"/>
    <property type="molecule type" value="Genomic_DNA"/>
</dbReference>
<dbReference type="PANTHER" id="PTHR21666">
    <property type="entry name" value="PEPTIDASE-RELATED"/>
    <property type="match status" value="1"/>
</dbReference>
<dbReference type="Pfam" id="PF01551">
    <property type="entry name" value="Peptidase_M23"/>
    <property type="match status" value="1"/>
</dbReference>
<feature type="region of interest" description="Disordered" evidence="1">
    <location>
        <begin position="97"/>
        <end position="150"/>
    </location>
</feature>
<keyword evidence="2" id="KW-1133">Transmembrane helix</keyword>
<keyword evidence="5" id="KW-1185">Reference proteome</keyword>
<dbReference type="PANTHER" id="PTHR21666:SF270">
    <property type="entry name" value="MUREIN HYDROLASE ACTIVATOR ENVC"/>
    <property type="match status" value="1"/>
</dbReference>
<evidence type="ECO:0000259" key="3">
    <source>
        <dbReference type="Pfam" id="PF01551"/>
    </source>
</evidence>
<reference evidence="4 5" key="1">
    <citation type="submission" date="2017-06" db="EMBL/GenBank/DDBJ databases">
        <title>Draft Genome Sequence of Natranaerobius trueperi halophilic, alkalithermophilic bacteria from soda lakes.</title>
        <authorList>
            <person name="Zhao B."/>
        </authorList>
    </citation>
    <scope>NUCLEOTIDE SEQUENCE [LARGE SCALE GENOMIC DNA]</scope>
    <source>
        <strain evidence="4 5">DSM 18760</strain>
    </source>
</reference>
<feature type="compositionally biased region" description="Basic and acidic residues" evidence="1">
    <location>
        <begin position="107"/>
        <end position="122"/>
    </location>
</feature>
<dbReference type="CDD" id="cd12797">
    <property type="entry name" value="M23_peptidase"/>
    <property type="match status" value="1"/>
</dbReference>
<organism evidence="4 5">
    <name type="scientific">Natranaerobius trueperi</name>
    <dbReference type="NCBI Taxonomy" id="759412"/>
    <lineage>
        <taxon>Bacteria</taxon>
        <taxon>Bacillati</taxon>
        <taxon>Bacillota</taxon>
        <taxon>Clostridia</taxon>
        <taxon>Natranaerobiales</taxon>
        <taxon>Natranaerobiaceae</taxon>
        <taxon>Natranaerobius</taxon>
    </lineage>
</organism>
<evidence type="ECO:0000313" key="4">
    <source>
        <dbReference type="EMBL" id="OWZ84611.1"/>
    </source>
</evidence>
<evidence type="ECO:0000256" key="2">
    <source>
        <dbReference type="SAM" id="Phobius"/>
    </source>
</evidence>
<protein>
    <recommendedName>
        <fullName evidence="3">M23ase beta-sheet core domain-containing protein</fullName>
    </recommendedName>
</protein>
<dbReference type="InterPro" id="IPR050570">
    <property type="entry name" value="Cell_wall_metabolism_enzyme"/>
</dbReference>
<evidence type="ECO:0000256" key="1">
    <source>
        <dbReference type="SAM" id="MobiDB-lite"/>
    </source>
</evidence>
<dbReference type="GO" id="GO:0004222">
    <property type="term" value="F:metalloendopeptidase activity"/>
    <property type="evidence" value="ECO:0007669"/>
    <property type="project" value="TreeGrafter"/>
</dbReference>
<evidence type="ECO:0000313" key="5">
    <source>
        <dbReference type="Proteomes" id="UP000214588"/>
    </source>
</evidence>
<dbReference type="AlphaFoldDB" id="A0A226C0A5"/>
<feature type="domain" description="M23ase beta-sheet core" evidence="3">
    <location>
        <begin position="173"/>
        <end position="270"/>
    </location>
</feature>
<accession>A0A226C0A5</accession>
<feature type="compositionally biased region" description="Acidic residues" evidence="1">
    <location>
        <begin position="97"/>
        <end position="106"/>
    </location>
</feature>
<keyword evidence="2" id="KW-0812">Transmembrane</keyword>
<keyword evidence="2" id="KW-0472">Membrane</keyword>
<feature type="transmembrane region" description="Helical" evidence="2">
    <location>
        <begin position="46"/>
        <end position="65"/>
    </location>
</feature>